<protein>
    <submittedName>
        <fullName evidence="2">Archaellum component FlaC</fullName>
    </submittedName>
</protein>
<dbReference type="Proteomes" id="UP001519343">
    <property type="component" value="Unassembled WGS sequence"/>
</dbReference>
<evidence type="ECO:0000313" key="3">
    <source>
        <dbReference type="Proteomes" id="UP001519343"/>
    </source>
</evidence>
<sequence>MEIQEIEEEIRKLQNRLDELKNEVNEIQRDCDHRYQGGLLYETCIKCHKVNALYY</sequence>
<evidence type="ECO:0000256" key="1">
    <source>
        <dbReference type="SAM" id="Coils"/>
    </source>
</evidence>
<comment type="caution">
    <text evidence="2">The sequence shown here is derived from an EMBL/GenBank/DDBJ whole genome shotgun (WGS) entry which is preliminary data.</text>
</comment>
<proteinExistence type="predicted"/>
<reference evidence="2 3" key="1">
    <citation type="submission" date="2021-03" db="EMBL/GenBank/DDBJ databases">
        <title>Genomic Encyclopedia of Type Strains, Phase IV (KMG-IV): sequencing the most valuable type-strain genomes for metagenomic binning, comparative biology and taxonomic classification.</title>
        <authorList>
            <person name="Goeker M."/>
        </authorList>
    </citation>
    <scope>NUCLEOTIDE SEQUENCE [LARGE SCALE GENOMIC DNA]</scope>
    <source>
        <strain evidence="2 3">DSM 24738</strain>
    </source>
</reference>
<dbReference type="RefSeq" id="WP_209807880.1">
    <property type="nucleotide sequence ID" value="NZ_JAGGKT010000001.1"/>
</dbReference>
<dbReference type="EMBL" id="JAGGKT010000001">
    <property type="protein sequence ID" value="MBP1930126.1"/>
    <property type="molecule type" value="Genomic_DNA"/>
</dbReference>
<organism evidence="2 3">
    <name type="scientific">Ammoniphilus resinae</name>
    <dbReference type="NCBI Taxonomy" id="861532"/>
    <lineage>
        <taxon>Bacteria</taxon>
        <taxon>Bacillati</taxon>
        <taxon>Bacillota</taxon>
        <taxon>Bacilli</taxon>
        <taxon>Bacillales</taxon>
        <taxon>Paenibacillaceae</taxon>
        <taxon>Aneurinibacillus group</taxon>
        <taxon>Ammoniphilus</taxon>
    </lineage>
</organism>
<keyword evidence="1" id="KW-0175">Coiled coil</keyword>
<accession>A0ABS4GIP2</accession>
<gene>
    <name evidence="2" type="ORF">J2Z37_000113</name>
</gene>
<feature type="coiled-coil region" evidence="1">
    <location>
        <begin position="3"/>
        <end position="30"/>
    </location>
</feature>
<evidence type="ECO:0000313" key="2">
    <source>
        <dbReference type="EMBL" id="MBP1930126.1"/>
    </source>
</evidence>
<name>A0ABS4GIP2_9BACL</name>
<keyword evidence="3" id="KW-1185">Reference proteome</keyword>